<keyword evidence="3" id="KW-0112">Calmodulin-binding</keyword>
<gene>
    <name evidence="5" type="primary">LOC107273768</name>
</gene>
<dbReference type="GO" id="GO:0000278">
    <property type="term" value="P:mitotic cell cycle"/>
    <property type="evidence" value="ECO:0007669"/>
    <property type="project" value="TreeGrafter"/>
</dbReference>
<sequence length="148" mass="16848">MFFQINVTPKQKDVVDQKKCPRTDSQFILVLAPFQPQTKIKMESTLNVTQKCYLNIKNTSNKPLKGDVLLQSTLLPHNVDLALTALKNSGYVLTGDIDAKSIADGHREKTVSVLWQIIHKFQAPRFHEVAITIQKWCLERILGQKNFS</sequence>
<dbReference type="PANTHER" id="PTHR22706">
    <property type="entry name" value="ASSEMBLY FACTOR FOR SPINDLE MICROTUBULES"/>
    <property type="match status" value="1"/>
</dbReference>
<evidence type="ECO:0000256" key="2">
    <source>
        <dbReference type="ARBA" id="ARBA00022490"/>
    </source>
</evidence>
<evidence type="ECO:0000313" key="4">
    <source>
        <dbReference type="Proteomes" id="UP000694920"/>
    </source>
</evidence>
<keyword evidence="4" id="KW-1185">Reference proteome</keyword>
<dbReference type="GO" id="GO:0051295">
    <property type="term" value="P:establishment of meiotic spindle localization"/>
    <property type="evidence" value="ECO:0007669"/>
    <property type="project" value="TreeGrafter"/>
</dbReference>
<organism evidence="4 5">
    <name type="scientific">Cephus cinctus</name>
    <name type="common">Wheat stem sawfly</name>
    <dbReference type="NCBI Taxonomy" id="211228"/>
    <lineage>
        <taxon>Eukaryota</taxon>
        <taxon>Metazoa</taxon>
        <taxon>Ecdysozoa</taxon>
        <taxon>Arthropoda</taxon>
        <taxon>Hexapoda</taxon>
        <taxon>Insecta</taxon>
        <taxon>Pterygota</taxon>
        <taxon>Neoptera</taxon>
        <taxon>Endopterygota</taxon>
        <taxon>Hymenoptera</taxon>
        <taxon>Cephoidea</taxon>
        <taxon>Cephidae</taxon>
        <taxon>Cephus</taxon>
    </lineage>
</organism>
<dbReference type="Gene3D" id="1.10.418.10">
    <property type="entry name" value="Calponin-like domain"/>
    <property type="match status" value="1"/>
</dbReference>
<evidence type="ECO:0000256" key="1">
    <source>
        <dbReference type="ARBA" id="ARBA00004496"/>
    </source>
</evidence>
<name>A0AAJ7CD01_CEPCN</name>
<dbReference type="GeneID" id="107273768"/>
<dbReference type="GO" id="GO:0000922">
    <property type="term" value="C:spindle pole"/>
    <property type="evidence" value="ECO:0007669"/>
    <property type="project" value="TreeGrafter"/>
</dbReference>
<proteinExistence type="predicted"/>
<dbReference type="PANTHER" id="PTHR22706:SF1">
    <property type="entry name" value="ASSEMBLY FACTOR FOR SPINDLE MICROTUBULES"/>
    <property type="match status" value="1"/>
</dbReference>
<dbReference type="GO" id="GO:0005737">
    <property type="term" value="C:cytoplasm"/>
    <property type="evidence" value="ECO:0007669"/>
    <property type="project" value="UniProtKB-SubCell"/>
</dbReference>
<accession>A0AAJ7CD01</accession>
<evidence type="ECO:0000313" key="5">
    <source>
        <dbReference type="RefSeq" id="XP_015607761.1"/>
    </source>
</evidence>
<dbReference type="GO" id="GO:0005516">
    <property type="term" value="F:calmodulin binding"/>
    <property type="evidence" value="ECO:0007669"/>
    <property type="project" value="UniProtKB-KW"/>
</dbReference>
<dbReference type="InterPro" id="IPR051185">
    <property type="entry name" value="ASPM"/>
</dbReference>
<dbReference type="Proteomes" id="UP000694920">
    <property type="component" value="Unplaced"/>
</dbReference>
<dbReference type="SUPFAM" id="SSF47576">
    <property type="entry name" value="Calponin-homology domain, CH-domain"/>
    <property type="match status" value="1"/>
</dbReference>
<evidence type="ECO:0000256" key="3">
    <source>
        <dbReference type="ARBA" id="ARBA00022860"/>
    </source>
</evidence>
<dbReference type="InterPro" id="IPR036872">
    <property type="entry name" value="CH_dom_sf"/>
</dbReference>
<keyword evidence="2" id="KW-0963">Cytoplasm</keyword>
<reference evidence="5" key="1">
    <citation type="submission" date="2025-08" db="UniProtKB">
        <authorList>
            <consortium name="RefSeq"/>
        </authorList>
    </citation>
    <scope>IDENTIFICATION</scope>
</reference>
<dbReference type="AlphaFoldDB" id="A0AAJ7CD01"/>
<dbReference type="RefSeq" id="XP_015607761.1">
    <property type="nucleotide sequence ID" value="XM_015752275.2"/>
</dbReference>
<dbReference type="GO" id="GO:0007051">
    <property type="term" value="P:spindle organization"/>
    <property type="evidence" value="ECO:0007669"/>
    <property type="project" value="TreeGrafter"/>
</dbReference>
<comment type="subcellular location">
    <subcellularLocation>
        <location evidence="1">Cytoplasm</location>
    </subcellularLocation>
</comment>
<protein>
    <submittedName>
        <fullName evidence="5">Uncharacterized protein LOC107273768 isoform X1</fullName>
    </submittedName>
</protein>
<dbReference type="KEGG" id="ccin:107273768"/>